<dbReference type="PANTHER" id="PTHR24286">
    <property type="entry name" value="CYTOCHROME P450 26"/>
    <property type="match status" value="1"/>
</dbReference>
<evidence type="ECO:0000256" key="7">
    <source>
        <dbReference type="ARBA" id="ARBA00023033"/>
    </source>
</evidence>
<keyword evidence="5" id="KW-0560">Oxidoreductase</keyword>
<dbReference type="InterPro" id="IPR036396">
    <property type="entry name" value="Cyt_P450_sf"/>
</dbReference>
<keyword evidence="6 8" id="KW-0408">Iron</keyword>
<evidence type="ECO:0000256" key="2">
    <source>
        <dbReference type="ARBA" id="ARBA00010617"/>
    </source>
</evidence>
<feature type="binding site" description="axial binding residue" evidence="8">
    <location>
        <position position="365"/>
    </location>
    <ligand>
        <name>heme</name>
        <dbReference type="ChEBI" id="CHEBI:30413"/>
    </ligand>
    <ligandPart>
        <name>Fe</name>
        <dbReference type="ChEBI" id="CHEBI:18248"/>
    </ligandPart>
</feature>
<dbReference type="PRINTS" id="PR00463">
    <property type="entry name" value="EP450I"/>
</dbReference>
<proteinExistence type="inferred from homology"/>
<comment type="similarity">
    <text evidence="2">Belongs to the cytochrome P450 family.</text>
</comment>
<dbReference type="SUPFAM" id="SSF48264">
    <property type="entry name" value="Cytochrome P450"/>
    <property type="match status" value="1"/>
</dbReference>
<dbReference type="AlphaFoldDB" id="A0A9X3L9W1"/>
<evidence type="ECO:0000313" key="9">
    <source>
        <dbReference type="EMBL" id="MCZ8533815.1"/>
    </source>
</evidence>
<comment type="cofactor">
    <cofactor evidence="1 8">
        <name>heme</name>
        <dbReference type="ChEBI" id="CHEBI:30413"/>
    </cofactor>
</comment>
<evidence type="ECO:0000256" key="4">
    <source>
        <dbReference type="ARBA" id="ARBA00022723"/>
    </source>
</evidence>
<dbReference type="GO" id="GO:0020037">
    <property type="term" value="F:heme binding"/>
    <property type="evidence" value="ECO:0007669"/>
    <property type="project" value="InterPro"/>
</dbReference>
<evidence type="ECO:0000313" key="10">
    <source>
        <dbReference type="Proteomes" id="UP001152172"/>
    </source>
</evidence>
<evidence type="ECO:0000256" key="5">
    <source>
        <dbReference type="ARBA" id="ARBA00023002"/>
    </source>
</evidence>
<dbReference type="Gene3D" id="1.10.630.10">
    <property type="entry name" value="Cytochrome P450"/>
    <property type="match status" value="1"/>
</dbReference>
<name>A0A9X3L9W1_9BACI</name>
<keyword evidence="7" id="KW-0503">Monooxygenase</keyword>
<dbReference type="PANTHER" id="PTHR24286:SF24">
    <property type="entry name" value="LANOSTEROL 14-ALPHA DEMETHYLASE"/>
    <property type="match status" value="1"/>
</dbReference>
<evidence type="ECO:0000256" key="8">
    <source>
        <dbReference type="PIRSR" id="PIRSR602401-1"/>
    </source>
</evidence>
<dbReference type="Pfam" id="PF00067">
    <property type="entry name" value="p450"/>
    <property type="match status" value="1"/>
</dbReference>
<dbReference type="InterPro" id="IPR001128">
    <property type="entry name" value="Cyt_P450"/>
</dbReference>
<dbReference type="EMBL" id="JAMKBI010000007">
    <property type="protein sequence ID" value="MCZ8533815.1"/>
    <property type="molecule type" value="Genomic_DNA"/>
</dbReference>
<sequence length="419" mass="48289">MSMTNNIPREEGLDHSLSLLREGYMYILNRKKSFASNIFETRLLGQSAICMSGEKAAELFYDEEKFMRKGVAPKRLQKTLFGEQGVQALDDEAHRHRKSMFMSLMTKSRLQVLHEITKMQWQIAAMKWEQMEQIVLYDEAKEIMCRIACEWSGVPVKEEELKEQAEQLAALFESPTALGPQHWKGRYARKQLEQWVGGLVNQVREGHLTPPEGTALREISLHKDLEGKWLEEKVAAVEVVNILRPIVAIAIYVNFTALSIHHYPEQKAKLETADAKYFQMFVQEVRRFYPFFPMAAAKVRKDFTWEGYTFKEGTLTLLDLYGTNHDAELWDNPDIFNPDRFTGWGKSPFDFLPQGGGDYMMGHRCAGEFVTIEIMEVSLNFLVNQLAYQLPEQDLSYSLVSMPSIPRSGIVLKNIQRIV</sequence>
<organism evidence="9 10">
    <name type="scientific">Psychrobacillus psychrodurans</name>
    <dbReference type="NCBI Taxonomy" id="126157"/>
    <lineage>
        <taxon>Bacteria</taxon>
        <taxon>Bacillati</taxon>
        <taxon>Bacillota</taxon>
        <taxon>Bacilli</taxon>
        <taxon>Bacillales</taxon>
        <taxon>Bacillaceae</taxon>
        <taxon>Psychrobacillus</taxon>
    </lineage>
</organism>
<dbReference type="InterPro" id="IPR002401">
    <property type="entry name" value="Cyt_P450_E_grp-I"/>
</dbReference>
<gene>
    <name evidence="9" type="ORF">M9R61_10885</name>
</gene>
<keyword evidence="4 8" id="KW-0479">Metal-binding</keyword>
<dbReference type="GO" id="GO:0004497">
    <property type="term" value="F:monooxygenase activity"/>
    <property type="evidence" value="ECO:0007669"/>
    <property type="project" value="UniProtKB-KW"/>
</dbReference>
<keyword evidence="3 8" id="KW-0349">Heme</keyword>
<evidence type="ECO:0000256" key="1">
    <source>
        <dbReference type="ARBA" id="ARBA00001971"/>
    </source>
</evidence>
<dbReference type="CDD" id="cd11067">
    <property type="entry name" value="CYP152"/>
    <property type="match status" value="1"/>
</dbReference>
<evidence type="ECO:0000256" key="6">
    <source>
        <dbReference type="ARBA" id="ARBA00023004"/>
    </source>
</evidence>
<protein>
    <submittedName>
        <fullName evidence="9">Cytochrome P450</fullName>
    </submittedName>
</protein>
<dbReference type="GO" id="GO:0016125">
    <property type="term" value="P:sterol metabolic process"/>
    <property type="evidence" value="ECO:0007669"/>
    <property type="project" value="TreeGrafter"/>
</dbReference>
<dbReference type="Proteomes" id="UP001152172">
    <property type="component" value="Unassembled WGS sequence"/>
</dbReference>
<comment type="caution">
    <text evidence="9">The sequence shown here is derived from an EMBL/GenBank/DDBJ whole genome shotgun (WGS) entry which is preliminary data.</text>
</comment>
<accession>A0A9X3L9W1</accession>
<reference evidence="9" key="1">
    <citation type="submission" date="2022-05" db="EMBL/GenBank/DDBJ databases">
        <authorList>
            <person name="Colautti A."/>
            <person name="Iacumin L."/>
        </authorList>
    </citation>
    <scope>NUCLEOTIDE SEQUENCE</scope>
    <source>
        <strain evidence="9">DSM 30747</strain>
    </source>
</reference>
<keyword evidence="10" id="KW-1185">Reference proteome</keyword>
<dbReference type="RefSeq" id="WP_269922093.1">
    <property type="nucleotide sequence ID" value="NZ_JAMKBI010000007.1"/>
</dbReference>
<dbReference type="GO" id="GO:0016705">
    <property type="term" value="F:oxidoreductase activity, acting on paired donors, with incorporation or reduction of molecular oxygen"/>
    <property type="evidence" value="ECO:0007669"/>
    <property type="project" value="InterPro"/>
</dbReference>
<evidence type="ECO:0000256" key="3">
    <source>
        <dbReference type="ARBA" id="ARBA00022617"/>
    </source>
</evidence>
<dbReference type="GO" id="GO:0005506">
    <property type="term" value="F:iron ion binding"/>
    <property type="evidence" value="ECO:0007669"/>
    <property type="project" value="InterPro"/>
</dbReference>